<dbReference type="EMBL" id="CAWYQH010000035">
    <property type="protein sequence ID" value="CAK8676827.1"/>
    <property type="molecule type" value="Genomic_DNA"/>
</dbReference>
<evidence type="ECO:0000256" key="2">
    <source>
        <dbReference type="SAM" id="MobiDB-lite"/>
    </source>
</evidence>
<comment type="similarity">
    <text evidence="1">Belongs to the FAM221 family.</text>
</comment>
<name>A0ABP0FAV2_CLALP</name>
<keyword evidence="4" id="KW-1185">Reference proteome</keyword>
<evidence type="ECO:0000256" key="1">
    <source>
        <dbReference type="ARBA" id="ARBA00011026"/>
    </source>
</evidence>
<evidence type="ECO:0000313" key="3">
    <source>
        <dbReference type="EMBL" id="CAK8676827.1"/>
    </source>
</evidence>
<evidence type="ECO:0008006" key="5">
    <source>
        <dbReference type="Google" id="ProtNLM"/>
    </source>
</evidence>
<feature type="compositionally biased region" description="Polar residues" evidence="2">
    <location>
        <begin position="311"/>
        <end position="323"/>
    </location>
</feature>
<protein>
    <recommendedName>
        <fullName evidence="5">Protein FAM221B</fullName>
    </recommendedName>
</protein>
<gene>
    <name evidence="3" type="ORF">CVLEPA_LOCUS6259</name>
</gene>
<feature type="compositionally biased region" description="Low complexity" evidence="2">
    <location>
        <begin position="324"/>
        <end position="340"/>
    </location>
</feature>
<accession>A0ABP0FAV2</accession>
<comment type="caution">
    <text evidence="3">The sequence shown here is derived from an EMBL/GenBank/DDBJ whole genome shotgun (WGS) entry which is preliminary data.</text>
</comment>
<feature type="region of interest" description="Disordered" evidence="2">
    <location>
        <begin position="1"/>
        <end position="63"/>
    </location>
</feature>
<dbReference type="InterPro" id="IPR026755">
    <property type="entry name" value="Fam221a/b"/>
</dbReference>
<dbReference type="PANTHER" id="PTHR31214:SF3">
    <property type="entry name" value="PROTEIN FAM221B"/>
    <property type="match status" value="1"/>
</dbReference>
<feature type="region of interest" description="Disordered" evidence="2">
    <location>
        <begin position="311"/>
        <end position="352"/>
    </location>
</feature>
<dbReference type="PANTHER" id="PTHR31214">
    <property type="entry name" value="PROTEIN FAM221A-RELATED"/>
    <property type="match status" value="1"/>
</dbReference>
<sequence length="352" mass="39774">MERFYTKIPVNMQSSSDEDKSKKSGKPARRPVTSGTINVGEGLSENGDGGLEKDKFHPGRAGFSGTKLQVQRRSYTAQPIVPAEKPQLISVAESMHRDKFGKRLQKMFEPETTAAIKAMESGIYVGWRCPEYTWDCIRVADTSLCFCGHKLNEHKQYSGMTKKLIRLIHLHITFNLSILGPKSQVPCAVSECRCRVFAFVPSRPEDVGEFWLQRRRGYDRSTWKAKCRCKHTHIEHAPTGVHQCNVRNCRCGQFVSSFLCAACDRHWEQHVTYFDTERSRVKKGLPHGEAYIPFAEIPRLRNMALTGKGNDSSSYKALTNSKEPTSNGSNSVVNNNTPVPFGYHKPKKSPFE</sequence>
<dbReference type="Pfam" id="PF14753">
    <property type="entry name" value="FAM221"/>
    <property type="match status" value="2"/>
</dbReference>
<evidence type="ECO:0000313" key="4">
    <source>
        <dbReference type="Proteomes" id="UP001642483"/>
    </source>
</evidence>
<proteinExistence type="inferred from homology"/>
<dbReference type="Proteomes" id="UP001642483">
    <property type="component" value="Unassembled WGS sequence"/>
</dbReference>
<organism evidence="3 4">
    <name type="scientific">Clavelina lepadiformis</name>
    <name type="common">Light-bulb sea squirt</name>
    <name type="synonym">Ascidia lepadiformis</name>
    <dbReference type="NCBI Taxonomy" id="159417"/>
    <lineage>
        <taxon>Eukaryota</taxon>
        <taxon>Metazoa</taxon>
        <taxon>Chordata</taxon>
        <taxon>Tunicata</taxon>
        <taxon>Ascidiacea</taxon>
        <taxon>Aplousobranchia</taxon>
        <taxon>Clavelinidae</taxon>
        <taxon>Clavelina</taxon>
    </lineage>
</organism>
<reference evidence="3 4" key="1">
    <citation type="submission" date="2024-02" db="EMBL/GenBank/DDBJ databases">
        <authorList>
            <person name="Daric V."/>
            <person name="Darras S."/>
        </authorList>
    </citation>
    <scope>NUCLEOTIDE SEQUENCE [LARGE SCALE GENOMIC DNA]</scope>
</reference>